<name>A0A934KXJ5_9FLAO</name>
<evidence type="ECO:0000256" key="4">
    <source>
        <dbReference type="PROSITE-ProRule" id="PRU00339"/>
    </source>
</evidence>
<keyword evidence="3 4" id="KW-0802">TPR repeat</keyword>
<accession>A0A934KXJ5</accession>
<dbReference type="SMART" id="SM00028">
    <property type="entry name" value="TPR"/>
    <property type="match status" value="3"/>
</dbReference>
<keyword evidence="7" id="KW-1185">Reference proteome</keyword>
<keyword evidence="2" id="KW-0677">Repeat</keyword>
<reference evidence="6 7" key="1">
    <citation type="submission" date="2020-09" db="EMBL/GenBank/DDBJ databases">
        <title>Draft genome of Gelidibacter salicanalis PAMC21136.</title>
        <authorList>
            <person name="Park H."/>
        </authorList>
    </citation>
    <scope>NUCLEOTIDE SEQUENCE [LARGE SCALE GENOMIC DNA]</scope>
    <source>
        <strain evidence="6 7">PAMC21136</strain>
    </source>
</reference>
<dbReference type="EMBL" id="JAEHJZ010000026">
    <property type="protein sequence ID" value="MBJ7881140.1"/>
    <property type="molecule type" value="Genomic_DNA"/>
</dbReference>
<organism evidence="6 7">
    <name type="scientific">Gelidibacter salicanalis</name>
    <dbReference type="NCBI Taxonomy" id="291193"/>
    <lineage>
        <taxon>Bacteria</taxon>
        <taxon>Pseudomonadati</taxon>
        <taxon>Bacteroidota</taxon>
        <taxon>Flavobacteriia</taxon>
        <taxon>Flavobacteriales</taxon>
        <taxon>Flavobacteriaceae</taxon>
        <taxon>Gelidibacter</taxon>
    </lineage>
</organism>
<dbReference type="NCBIfam" id="TIGR04183">
    <property type="entry name" value="Por_Secre_tail"/>
    <property type="match status" value="1"/>
</dbReference>
<evidence type="ECO:0000256" key="1">
    <source>
        <dbReference type="ARBA" id="ARBA00022729"/>
    </source>
</evidence>
<evidence type="ECO:0000259" key="5">
    <source>
        <dbReference type="Pfam" id="PF18962"/>
    </source>
</evidence>
<dbReference type="InterPro" id="IPR011990">
    <property type="entry name" value="TPR-like_helical_dom_sf"/>
</dbReference>
<dbReference type="InterPro" id="IPR019734">
    <property type="entry name" value="TPR_rpt"/>
</dbReference>
<comment type="caution">
    <text evidence="6">The sequence shown here is derived from an EMBL/GenBank/DDBJ whole genome shotgun (WGS) entry which is preliminary data.</text>
</comment>
<proteinExistence type="predicted"/>
<dbReference type="RefSeq" id="WP_199599315.1">
    <property type="nucleotide sequence ID" value="NZ_JAEHJZ010000026.1"/>
</dbReference>
<dbReference type="PANTHER" id="PTHR44858">
    <property type="entry name" value="TETRATRICOPEPTIDE REPEAT PROTEIN 6"/>
    <property type="match status" value="1"/>
</dbReference>
<dbReference type="Pfam" id="PF18962">
    <property type="entry name" value="Por_Secre_tail"/>
    <property type="match status" value="1"/>
</dbReference>
<evidence type="ECO:0000313" key="6">
    <source>
        <dbReference type="EMBL" id="MBJ7881140.1"/>
    </source>
</evidence>
<evidence type="ECO:0000256" key="3">
    <source>
        <dbReference type="ARBA" id="ARBA00022803"/>
    </source>
</evidence>
<dbReference type="InterPro" id="IPR026444">
    <property type="entry name" value="Secre_tail"/>
</dbReference>
<dbReference type="PROSITE" id="PS50005">
    <property type="entry name" value="TPR"/>
    <property type="match status" value="1"/>
</dbReference>
<dbReference type="SUPFAM" id="SSF48452">
    <property type="entry name" value="TPR-like"/>
    <property type="match status" value="1"/>
</dbReference>
<dbReference type="Proteomes" id="UP000662373">
    <property type="component" value="Unassembled WGS sequence"/>
</dbReference>
<sequence length="218" mass="24879">MVPKHGFAQWLLAIAYSDLGENEKAMKNINVAFQHEDGIYRRSQGTAERDLRTTRGLLYHRLGESQKGISDLKKALRINKNNSFALRNLGVIYHDLGDFAKACEVLTKAKDLAYEKVHDKTDLQPYLKNACNKEHSEFETVEPALQLSVYPNPTQDFAYVKNLDAENFEYEIYNFESKLIKQAVATTNAIDFSDLATGLYILKVKANNKTHTFRVVKE</sequence>
<evidence type="ECO:0000256" key="2">
    <source>
        <dbReference type="ARBA" id="ARBA00022737"/>
    </source>
</evidence>
<keyword evidence="1" id="KW-0732">Signal</keyword>
<evidence type="ECO:0000313" key="7">
    <source>
        <dbReference type="Proteomes" id="UP000662373"/>
    </source>
</evidence>
<feature type="domain" description="Secretion system C-terminal sorting" evidence="5">
    <location>
        <begin position="149"/>
        <end position="212"/>
    </location>
</feature>
<dbReference type="PANTHER" id="PTHR44858:SF1">
    <property type="entry name" value="UDP-N-ACETYLGLUCOSAMINE--PEPTIDE N-ACETYLGLUCOSAMINYLTRANSFERASE SPINDLY-RELATED"/>
    <property type="match status" value="1"/>
</dbReference>
<dbReference type="InterPro" id="IPR050498">
    <property type="entry name" value="Ycf3"/>
</dbReference>
<protein>
    <submittedName>
        <fullName evidence="6">T9SS type A sorting domain-containing protein</fullName>
    </submittedName>
</protein>
<dbReference type="Pfam" id="PF13431">
    <property type="entry name" value="TPR_17"/>
    <property type="match status" value="1"/>
</dbReference>
<dbReference type="Gene3D" id="1.25.40.10">
    <property type="entry name" value="Tetratricopeptide repeat domain"/>
    <property type="match status" value="1"/>
</dbReference>
<dbReference type="AlphaFoldDB" id="A0A934KXJ5"/>
<feature type="repeat" description="TPR" evidence="4">
    <location>
        <begin position="49"/>
        <end position="82"/>
    </location>
</feature>
<gene>
    <name evidence="6" type="ORF">JEM65_10845</name>
</gene>